<evidence type="ECO:0000313" key="10">
    <source>
        <dbReference type="Proteomes" id="UP000035170"/>
    </source>
</evidence>
<evidence type="ECO:0000256" key="7">
    <source>
        <dbReference type="SAM" id="MobiDB-lite"/>
    </source>
</evidence>
<name>A0A0H2LVW7_VARPD</name>
<dbReference type="PROSITE" id="PS51318">
    <property type="entry name" value="TAT"/>
    <property type="match status" value="1"/>
</dbReference>
<accession>A0A0H2LVW7</accession>
<dbReference type="InterPro" id="IPR000170">
    <property type="entry name" value="High_potential_FeS_prot"/>
</dbReference>
<dbReference type="GO" id="GO:0019646">
    <property type="term" value="P:aerobic electron transport chain"/>
    <property type="evidence" value="ECO:0007669"/>
    <property type="project" value="InterPro"/>
</dbReference>
<evidence type="ECO:0000256" key="4">
    <source>
        <dbReference type="ARBA" id="ARBA00022982"/>
    </source>
</evidence>
<organism evidence="9 10">
    <name type="scientific">Variovorax paradoxus</name>
    <dbReference type="NCBI Taxonomy" id="34073"/>
    <lineage>
        <taxon>Bacteria</taxon>
        <taxon>Pseudomonadati</taxon>
        <taxon>Pseudomonadota</taxon>
        <taxon>Betaproteobacteria</taxon>
        <taxon>Burkholderiales</taxon>
        <taxon>Comamonadaceae</taxon>
        <taxon>Variovorax</taxon>
    </lineage>
</organism>
<evidence type="ECO:0000256" key="1">
    <source>
        <dbReference type="ARBA" id="ARBA00022448"/>
    </source>
</evidence>
<evidence type="ECO:0000313" key="9">
    <source>
        <dbReference type="EMBL" id="KLN52657.1"/>
    </source>
</evidence>
<evidence type="ECO:0000256" key="6">
    <source>
        <dbReference type="ARBA" id="ARBA00023014"/>
    </source>
</evidence>
<dbReference type="RefSeq" id="WP_047787315.1">
    <property type="nucleotide sequence ID" value="NZ_JZWI01000047.1"/>
</dbReference>
<dbReference type="GO" id="GO:0009055">
    <property type="term" value="F:electron transfer activity"/>
    <property type="evidence" value="ECO:0007669"/>
    <property type="project" value="InterPro"/>
</dbReference>
<dbReference type="Pfam" id="PF01355">
    <property type="entry name" value="HIPIP"/>
    <property type="match status" value="1"/>
</dbReference>
<keyword evidence="6" id="KW-0411">Iron-sulfur</keyword>
<dbReference type="InterPro" id="IPR006311">
    <property type="entry name" value="TAT_signal"/>
</dbReference>
<sequence>MTDRNSEGGRGASRRDFVGRAAGGACLLAALPVHVLAAPPRAEESDETAAQLGYRHDTKSVDKKKYPRHAATQECVNCAMWQGAPTEAWAGCAMFGRKQIAAKGWCMAWAPKPA</sequence>
<gene>
    <name evidence="9" type="primary">hip</name>
    <name evidence="9" type="ORF">VPARA_62150</name>
</gene>
<evidence type="ECO:0000259" key="8">
    <source>
        <dbReference type="PROSITE" id="PS51373"/>
    </source>
</evidence>
<keyword evidence="4" id="KW-0249">Electron transport</keyword>
<dbReference type="Gene3D" id="4.10.490.10">
    <property type="entry name" value="High potential iron-sulphur protein"/>
    <property type="match status" value="1"/>
</dbReference>
<dbReference type="InterPro" id="IPR019546">
    <property type="entry name" value="TAT_signal_bac_arc"/>
</dbReference>
<keyword evidence="3" id="KW-0479">Metal-binding</keyword>
<dbReference type="NCBIfam" id="TIGR01409">
    <property type="entry name" value="TAT_signal_seq"/>
    <property type="match status" value="1"/>
</dbReference>
<comment type="caution">
    <text evidence="9">The sequence shown here is derived from an EMBL/GenBank/DDBJ whole genome shotgun (WGS) entry which is preliminary data.</text>
</comment>
<feature type="compositionally biased region" description="Basic and acidic residues" evidence="7">
    <location>
        <begin position="54"/>
        <end position="64"/>
    </location>
</feature>
<evidence type="ECO:0000256" key="3">
    <source>
        <dbReference type="ARBA" id="ARBA00022723"/>
    </source>
</evidence>
<reference evidence="9 10" key="1">
    <citation type="submission" date="2015-03" db="EMBL/GenBank/DDBJ databases">
        <title>Genome sequence of Variovorax paradoxus TBEA6.</title>
        <authorList>
            <person name="Poehlein A."/>
            <person name="Schuldes J."/>
            <person name="Wuebbeler J.H."/>
            <person name="Hiessl S."/>
            <person name="Steinbuechel A."/>
            <person name="Daniel R."/>
        </authorList>
    </citation>
    <scope>NUCLEOTIDE SEQUENCE [LARGE SCALE GENOMIC DNA]</scope>
    <source>
        <strain evidence="9 10">TBEA6</strain>
    </source>
</reference>
<dbReference type="Proteomes" id="UP000035170">
    <property type="component" value="Unassembled WGS sequence"/>
</dbReference>
<dbReference type="AlphaFoldDB" id="A0A0H2LVW7"/>
<keyword evidence="5" id="KW-0408">Iron</keyword>
<dbReference type="GO" id="GO:0051539">
    <property type="term" value="F:4 iron, 4 sulfur cluster binding"/>
    <property type="evidence" value="ECO:0007669"/>
    <property type="project" value="UniProtKB-KW"/>
</dbReference>
<keyword evidence="10" id="KW-1185">Reference proteome</keyword>
<feature type="region of interest" description="Disordered" evidence="7">
    <location>
        <begin position="40"/>
        <end position="65"/>
    </location>
</feature>
<proteinExistence type="predicted"/>
<dbReference type="GO" id="GO:0046872">
    <property type="term" value="F:metal ion binding"/>
    <property type="evidence" value="ECO:0007669"/>
    <property type="project" value="UniProtKB-KW"/>
</dbReference>
<dbReference type="PROSITE" id="PS51373">
    <property type="entry name" value="HIPIP"/>
    <property type="match status" value="1"/>
</dbReference>
<keyword evidence="1" id="KW-0813">Transport</keyword>
<keyword evidence="2" id="KW-0004">4Fe-4S</keyword>
<dbReference type="InterPro" id="IPR036369">
    <property type="entry name" value="HIPIP_sf"/>
</dbReference>
<dbReference type="PATRIC" id="fig|34073.19.peg.6390"/>
<protein>
    <submittedName>
        <fullName evidence="9">High-potential iron-sulfur protein</fullName>
    </submittedName>
</protein>
<feature type="domain" description="High potential iron-sulfur proteins family profile" evidence="8">
    <location>
        <begin position="36"/>
        <end position="114"/>
    </location>
</feature>
<evidence type="ECO:0000256" key="2">
    <source>
        <dbReference type="ARBA" id="ARBA00022485"/>
    </source>
</evidence>
<evidence type="ECO:0000256" key="5">
    <source>
        <dbReference type="ARBA" id="ARBA00023004"/>
    </source>
</evidence>
<dbReference type="EMBL" id="JZWI01000047">
    <property type="protein sequence ID" value="KLN52657.1"/>
    <property type="molecule type" value="Genomic_DNA"/>
</dbReference>
<dbReference type="SUPFAM" id="SSF57652">
    <property type="entry name" value="HIPIP (high potential iron protein)"/>
    <property type="match status" value="1"/>
</dbReference>